<dbReference type="InterPro" id="IPR032349">
    <property type="entry name" value="DUF4865"/>
</dbReference>
<organism evidence="1 2">
    <name type="scientific">Uliginosibacterium sediminicola</name>
    <dbReference type="NCBI Taxonomy" id="2024550"/>
    <lineage>
        <taxon>Bacteria</taxon>
        <taxon>Pseudomonadati</taxon>
        <taxon>Pseudomonadota</taxon>
        <taxon>Betaproteobacteria</taxon>
        <taxon>Rhodocyclales</taxon>
        <taxon>Zoogloeaceae</taxon>
        <taxon>Uliginosibacterium</taxon>
    </lineage>
</organism>
<evidence type="ECO:0000313" key="2">
    <source>
        <dbReference type="Proteomes" id="UP001410394"/>
    </source>
</evidence>
<dbReference type="Pfam" id="PF16157">
    <property type="entry name" value="DUF4865"/>
    <property type="match status" value="1"/>
</dbReference>
<dbReference type="Proteomes" id="UP001410394">
    <property type="component" value="Unassembled WGS sequence"/>
</dbReference>
<sequence length="188" mass="20978">MLAMQYSFTLPADYDMRVIERRIADKGHLMDGFPLLGFKAFLYARRDAEDYRSAENLYAPFYLWQDNEGLNSFLSSAGFAALVRDFGWPAVRVWSVLNEYQGPAQRAAKWATRELVSLPAYVDLAELARTESARSASDIGHCGALAAVTAYEPTSWSLVRLRLWAECPPADVEGPLQYYALGHLATAG</sequence>
<dbReference type="EMBL" id="JBDIVE010000001">
    <property type="protein sequence ID" value="MEN3067069.1"/>
    <property type="molecule type" value="Genomic_DNA"/>
</dbReference>
<proteinExistence type="predicted"/>
<reference evidence="1 2" key="1">
    <citation type="journal article" date="2018" name="Int. J. Syst. Evol. Microbiol.">
        <title>Uliginosibacterium sediminicola sp. nov., isolated from freshwater sediment.</title>
        <authorList>
            <person name="Hwang W.M."/>
            <person name="Kim S.M."/>
            <person name="Kang K."/>
            <person name="Ahn T.Y."/>
        </authorList>
    </citation>
    <scope>NUCLEOTIDE SEQUENCE [LARGE SCALE GENOMIC DNA]</scope>
    <source>
        <strain evidence="1 2">M1-21</strain>
    </source>
</reference>
<evidence type="ECO:0000313" key="1">
    <source>
        <dbReference type="EMBL" id="MEN3067069.1"/>
    </source>
</evidence>
<dbReference type="RefSeq" id="WP_345917837.1">
    <property type="nucleotide sequence ID" value="NZ_JBDIVE010000001.1"/>
</dbReference>
<name>A0ABU9YTQ2_9RHOO</name>
<comment type="caution">
    <text evidence="1">The sequence shown here is derived from an EMBL/GenBank/DDBJ whole genome shotgun (WGS) entry which is preliminary data.</text>
</comment>
<accession>A0ABU9YTQ2</accession>
<gene>
    <name evidence="1" type="ORF">ABDB84_01190</name>
</gene>
<protein>
    <submittedName>
        <fullName evidence="1">DUF4865 family protein</fullName>
    </submittedName>
</protein>
<keyword evidence="2" id="KW-1185">Reference proteome</keyword>